<feature type="domain" description="Anamorsin N-terminal" evidence="13">
    <location>
        <begin position="9"/>
        <end position="151"/>
    </location>
</feature>
<evidence type="ECO:0000256" key="8">
    <source>
        <dbReference type="ARBA" id="ARBA00023004"/>
    </source>
</evidence>
<comment type="similarity">
    <text evidence="3">Belongs to the anamorsin family.</text>
</comment>
<reference evidence="15" key="1">
    <citation type="submission" date="2021-02" db="EMBL/GenBank/DDBJ databases">
        <authorList>
            <person name="Nowell W R."/>
        </authorList>
    </citation>
    <scope>NUCLEOTIDE SEQUENCE</scope>
</reference>
<dbReference type="InterPro" id="IPR007785">
    <property type="entry name" value="Anamorsin"/>
</dbReference>
<feature type="region of interest" description="Disordered" evidence="11">
    <location>
        <begin position="173"/>
        <end position="224"/>
    </location>
</feature>
<name>A0A815TT78_9BILA</name>
<feature type="compositionally biased region" description="Acidic residues" evidence="11">
    <location>
        <begin position="179"/>
        <end position="193"/>
    </location>
</feature>
<dbReference type="PANTHER" id="PTHR13273:SF14">
    <property type="entry name" value="ANAMORSIN"/>
    <property type="match status" value="1"/>
</dbReference>
<evidence type="ECO:0000256" key="4">
    <source>
        <dbReference type="ARBA" id="ARBA00022485"/>
    </source>
</evidence>
<dbReference type="Pfam" id="PF05093">
    <property type="entry name" value="CIAPIN1"/>
    <property type="match status" value="1"/>
</dbReference>
<comment type="subcellular location">
    <subcellularLocation>
        <location evidence="2">Cytoplasm</location>
    </subcellularLocation>
</comment>
<evidence type="ECO:0000313" key="14">
    <source>
        <dbReference type="EMBL" id="CAF1162235.1"/>
    </source>
</evidence>
<dbReference type="Proteomes" id="UP000663877">
    <property type="component" value="Unassembled WGS sequence"/>
</dbReference>
<evidence type="ECO:0000256" key="11">
    <source>
        <dbReference type="SAM" id="MobiDB-lite"/>
    </source>
</evidence>
<feature type="region of interest" description="Disordered" evidence="11">
    <location>
        <begin position="241"/>
        <end position="289"/>
    </location>
</feature>
<evidence type="ECO:0000259" key="12">
    <source>
        <dbReference type="Pfam" id="PF05093"/>
    </source>
</evidence>
<feature type="domain" description="Anamorsin C-terminal" evidence="12">
    <location>
        <begin position="246"/>
        <end position="281"/>
    </location>
</feature>
<evidence type="ECO:0000256" key="6">
    <source>
        <dbReference type="ARBA" id="ARBA00022714"/>
    </source>
</evidence>
<dbReference type="InterPro" id="IPR029063">
    <property type="entry name" value="SAM-dependent_MTases_sf"/>
</dbReference>
<keyword evidence="7" id="KW-0479">Metal-binding</keyword>
<evidence type="ECO:0000256" key="3">
    <source>
        <dbReference type="ARBA" id="ARBA00008169"/>
    </source>
</evidence>
<sequence length="289" mass="32450">MDDIFANAKNILIIWTADNDSSKLPAFQQLIQEKSEQAQIEFENIEKLLESQRKISSFDIILFDLINEKDTPVNIDLLNEFFRLLRPNGYLITHIEQTNQSQVMNNFKMCGFSNCNPLDSNSSFLIENKSDDAKKLGLLWLCQKPNFEIGYSVPLKRTGVSFLRQLSTSGRGRKTWTVENDDGDDNDDDDENFIDTNNLLDENDRKKPDAKNNDSGTTSSDVKKASKNCTCGLAQELEQGEHASAQQNVKSSCVNCNRGDASQSAGSPSRGLSPFKPSERVVFQKMSDV</sequence>
<keyword evidence="4" id="KW-0004">4Fe-4S</keyword>
<feature type="compositionally biased region" description="Basic and acidic residues" evidence="11">
    <location>
        <begin position="202"/>
        <end position="212"/>
    </location>
</feature>
<dbReference type="GO" id="GO:0016226">
    <property type="term" value="P:iron-sulfur cluster assembly"/>
    <property type="evidence" value="ECO:0007669"/>
    <property type="project" value="InterPro"/>
</dbReference>
<dbReference type="InterPro" id="IPR046408">
    <property type="entry name" value="CIAPIN1"/>
</dbReference>
<dbReference type="EMBL" id="CAJNOM010000582">
    <property type="protein sequence ID" value="CAF1510201.1"/>
    <property type="molecule type" value="Genomic_DNA"/>
</dbReference>
<dbReference type="GO" id="GO:0005737">
    <property type="term" value="C:cytoplasm"/>
    <property type="evidence" value="ECO:0007669"/>
    <property type="project" value="UniProtKB-SubCell"/>
</dbReference>
<proteinExistence type="inferred from homology"/>
<dbReference type="PANTHER" id="PTHR13273">
    <property type="entry name" value="ANAMORSIN"/>
    <property type="match status" value="1"/>
</dbReference>
<keyword evidence="9" id="KW-0411">Iron-sulfur</keyword>
<dbReference type="AlphaFoldDB" id="A0A815TT78"/>
<dbReference type="Proteomes" id="UP000663832">
    <property type="component" value="Unassembled WGS sequence"/>
</dbReference>
<evidence type="ECO:0000256" key="9">
    <source>
        <dbReference type="ARBA" id="ARBA00023014"/>
    </source>
</evidence>
<evidence type="ECO:0000256" key="1">
    <source>
        <dbReference type="ARBA" id="ARBA00001966"/>
    </source>
</evidence>
<protein>
    <submittedName>
        <fullName evidence="15">Uncharacterized protein</fullName>
    </submittedName>
</protein>
<dbReference type="GO" id="GO:0051537">
    <property type="term" value="F:2 iron, 2 sulfur cluster binding"/>
    <property type="evidence" value="ECO:0007669"/>
    <property type="project" value="UniProtKB-KW"/>
</dbReference>
<dbReference type="GO" id="GO:0046872">
    <property type="term" value="F:metal ion binding"/>
    <property type="evidence" value="ECO:0007669"/>
    <property type="project" value="UniProtKB-KW"/>
</dbReference>
<dbReference type="GO" id="GO:0051539">
    <property type="term" value="F:4 iron, 4 sulfur cluster binding"/>
    <property type="evidence" value="ECO:0007669"/>
    <property type="project" value="UniProtKB-KW"/>
</dbReference>
<keyword evidence="6" id="KW-0001">2Fe-2S</keyword>
<organism evidence="15 16">
    <name type="scientific">Adineta steineri</name>
    <dbReference type="NCBI Taxonomy" id="433720"/>
    <lineage>
        <taxon>Eukaryota</taxon>
        <taxon>Metazoa</taxon>
        <taxon>Spiralia</taxon>
        <taxon>Gnathifera</taxon>
        <taxon>Rotifera</taxon>
        <taxon>Eurotatoria</taxon>
        <taxon>Bdelloidea</taxon>
        <taxon>Adinetida</taxon>
        <taxon>Adinetidae</taxon>
        <taxon>Adineta</taxon>
    </lineage>
</organism>
<evidence type="ECO:0000256" key="5">
    <source>
        <dbReference type="ARBA" id="ARBA00022490"/>
    </source>
</evidence>
<comment type="caution">
    <text evidence="15">The sequence shown here is derived from an EMBL/GenBank/DDBJ whole genome shotgun (WGS) entry which is preliminary data.</text>
</comment>
<dbReference type="Pfam" id="PF20922">
    <property type="entry name" value="Anamorsin_N"/>
    <property type="match status" value="1"/>
</dbReference>
<comment type="cofactor">
    <cofactor evidence="1">
        <name>[4Fe-4S] cluster</name>
        <dbReference type="ChEBI" id="CHEBI:49883"/>
    </cofactor>
</comment>
<keyword evidence="16" id="KW-1185">Reference proteome</keyword>
<evidence type="ECO:0000256" key="7">
    <source>
        <dbReference type="ARBA" id="ARBA00022723"/>
    </source>
</evidence>
<keyword evidence="5" id="KW-0963">Cytoplasm</keyword>
<evidence type="ECO:0000256" key="2">
    <source>
        <dbReference type="ARBA" id="ARBA00004496"/>
    </source>
</evidence>
<gene>
    <name evidence="14" type="ORF">BJG266_LOCUS24705</name>
    <name evidence="15" type="ORF">QVE165_LOCUS44070</name>
</gene>
<dbReference type="SUPFAM" id="SSF53335">
    <property type="entry name" value="S-adenosyl-L-methionine-dependent methyltransferases"/>
    <property type="match status" value="1"/>
</dbReference>
<feature type="compositionally biased region" description="Polar residues" evidence="11">
    <location>
        <begin position="244"/>
        <end position="267"/>
    </location>
</feature>
<dbReference type="OrthoDB" id="311633at2759"/>
<keyword evidence="10" id="KW-0496">Mitochondrion</keyword>
<evidence type="ECO:0000259" key="13">
    <source>
        <dbReference type="Pfam" id="PF20922"/>
    </source>
</evidence>
<accession>A0A815TT78</accession>
<keyword evidence="8" id="KW-0408">Iron</keyword>
<evidence type="ECO:0000313" key="15">
    <source>
        <dbReference type="EMBL" id="CAF1510201.1"/>
    </source>
</evidence>
<evidence type="ECO:0000313" key="16">
    <source>
        <dbReference type="Proteomes" id="UP000663832"/>
    </source>
</evidence>
<evidence type="ECO:0000256" key="10">
    <source>
        <dbReference type="ARBA" id="ARBA00023128"/>
    </source>
</evidence>
<dbReference type="InterPro" id="IPR049011">
    <property type="entry name" value="Anamorsin_N_metazoan"/>
</dbReference>
<dbReference type="EMBL" id="CAJNOI010000179">
    <property type="protein sequence ID" value="CAF1162235.1"/>
    <property type="molecule type" value="Genomic_DNA"/>
</dbReference>
<dbReference type="Gene3D" id="3.40.50.150">
    <property type="entry name" value="Vaccinia Virus protein VP39"/>
    <property type="match status" value="1"/>
</dbReference>